<gene>
    <name evidence="2" type="ORF">AZ78_5230</name>
</gene>
<organism evidence="2 3">
    <name type="scientific">Lysobacter capsici AZ78</name>
    <dbReference type="NCBI Taxonomy" id="1444315"/>
    <lineage>
        <taxon>Bacteria</taxon>
        <taxon>Pseudomonadati</taxon>
        <taxon>Pseudomonadota</taxon>
        <taxon>Gammaproteobacteria</taxon>
        <taxon>Lysobacterales</taxon>
        <taxon>Lysobacteraceae</taxon>
        <taxon>Lysobacter</taxon>
    </lineage>
</organism>
<feature type="region of interest" description="Disordered" evidence="1">
    <location>
        <begin position="1"/>
        <end position="45"/>
    </location>
</feature>
<dbReference type="EMBL" id="JAJA02000003">
    <property type="protein sequence ID" value="KWS02097.1"/>
    <property type="molecule type" value="Genomic_DNA"/>
</dbReference>
<dbReference type="Proteomes" id="UP000023435">
    <property type="component" value="Unassembled WGS sequence"/>
</dbReference>
<dbReference type="AlphaFoldDB" id="A0A125TZL3"/>
<feature type="compositionally biased region" description="Basic and acidic residues" evidence="1">
    <location>
        <begin position="1"/>
        <end position="18"/>
    </location>
</feature>
<evidence type="ECO:0000313" key="3">
    <source>
        <dbReference type="Proteomes" id="UP000023435"/>
    </source>
</evidence>
<accession>A0A125TZL3</accession>
<evidence type="ECO:0000313" key="2">
    <source>
        <dbReference type="EMBL" id="KWS02097.1"/>
    </source>
</evidence>
<reference evidence="2 3" key="1">
    <citation type="journal article" date="2014" name="Genome Announc.">
        <title>Draft Genome Sequence of Lysobacter capsici AZ78, a Bacterium Antagonistic to Plant-Pathogenic Oomycetes.</title>
        <authorList>
            <person name="Puopolo G."/>
            <person name="Sonego P."/>
            <person name="Engelen K."/>
            <person name="Pertot I."/>
        </authorList>
    </citation>
    <scope>NUCLEOTIDE SEQUENCE [LARGE SCALE GENOMIC DNA]</scope>
    <source>
        <strain evidence="2 3">AZ78</strain>
    </source>
</reference>
<proteinExistence type="predicted"/>
<protein>
    <submittedName>
        <fullName evidence="2">Uncharacterized protein</fullName>
    </submittedName>
</protein>
<sequence length="45" mass="4802">MDVHLRAGREQGREERGGVGKWSGHAGHGRMMARRDSGLVTVSGG</sequence>
<comment type="caution">
    <text evidence="2">The sequence shown here is derived from an EMBL/GenBank/DDBJ whole genome shotgun (WGS) entry which is preliminary data.</text>
</comment>
<name>A0A125TZL3_9GAMM</name>
<keyword evidence="3" id="KW-1185">Reference proteome</keyword>
<evidence type="ECO:0000256" key="1">
    <source>
        <dbReference type="SAM" id="MobiDB-lite"/>
    </source>
</evidence>